<evidence type="ECO:0000313" key="8">
    <source>
        <dbReference type="Proteomes" id="UP001170310"/>
    </source>
</evidence>
<dbReference type="PIRSF" id="PIRSF032341">
    <property type="entry name" value="UCP032341_glycerophostrnsf"/>
    <property type="match status" value="1"/>
</dbReference>
<evidence type="ECO:0000256" key="4">
    <source>
        <dbReference type="ARBA" id="ARBA00022679"/>
    </source>
</evidence>
<protein>
    <submittedName>
        <fullName evidence="7">CDP-glycerol glycerophosphotransferase family protein</fullName>
    </submittedName>
</protein>
<evidence type="ECO:0000313" key="7">
    <source>
        <dbReference type="EMBL" id="MDO6572548.1"/>
    </source>
</evidence>
<keyword evidence="3" id="KW-1003">Cell membrane</keyword>
<dbReference type="AlphaFoldDB" id="A0AAW7YMQ6"/>
<accession>A0AAW7YMQ6</accession>
<dbReference type="EMBL" id="JAUOQO010000001">
    <property type="protein sequence ID" value="MDO6572548.1"/>
    <property type="molecule type" value="Genomic_DNA"/>
</dbReference>
<sequence length="560" mass="65792">MIKQINITSLENLDIQLMKALDEGYTHFVPYSNDIMLHQKMLDAVELKSTSIIVDYTIDKTYLNDCRYFGLETVDFIDWVKNINHFPNVIYEIKSALVHLEKFNIETIFDLALVTILKGQLAVDGHVVFDFKTPIYTSSQLWSSIDKNNISKINQFYLNKIAYEHRQKIPFPRFTYNDHSELRYSDSVLLSTKFRLPKWMFKPFKNHSLKKHRELSYIYDKDKSLLKEHVVFMGFDYGYRGNSKYLFNYFVKRNPTINTYFVTNDRQGPHFISPEDSETKSMIETAKVVVTESYIPDDIKPNGTIIQLWHGTPIKKLFLDSHEPNQNLNIYNYRARKYNKLAKQDYLVCDSKFAMDMFHTAFPTHDTEVLPIGYPRVQYLLNKLSESSFYEQLKRDLNCDLNKPILLYAPTWLSNNELDPTLPITDQLLDKYNVIFKGHVESSQTVNLPDEVIIPQKGIETQDLLLISDIVLTDYSSIVFDALTIDKRVCLYTPYHDQYKEERGIYNRVMKSLANVWYTDPDLLLNDLVTDMIPKNDNPYINKNNQSLQYLTKLIQKELK</sequence>
<dbReference type="InterPro" id="IPR051612">
    <property type="entry name" value="Teichoic_Acid_Biosynth"/>
</dbReference>
<evidence type="ECO:0000256" key="6">
    <source>
        <dbReference type="ARBA" id="ARBA00023136"/>
    </source>
</evidence>
<dbReference type="Pfam" id="PF04464">
    <property type="entry name" value="Glyphos_transf"/>
    <property type="match status" value="1"/>
</dbReference>
<proteinExistence type="inferred from homology"/>
<dbReference type="PANTHER" id="PTHR37316:SF3">
    <property type="entry name" value="TEICHOIC ACID GLYCEROL-PHOSPHATE TRANSFERASE"/>
    <property type="match status" value="1"/>
</dbReference>
<dbReference type="GO" id="GO:0047355">
    <property type="term" value="F:CDP-glycerol glycerophosphotransferase activity"/>
    <property type="evidence" value="ECO:0007669"/>
    <property type="project" value="InterPro"/>
</dbReference>
<comment type="subcellular location">
    <subcellularLocation>
        <location evidence="1">Cell membrane</location>
        <topology evidence="1">Peripheral membrane protein</topology>
    </subcellularLocation>
</comment>
<organism evidence="7 8">
    <name type="scientific">Staphylococcus pasteuri_A</name>
    <dbReference type="NCBI Taxonomy" id="3062664"/>
    <lineage>
        <taxon>Bacteria</taxon>
        <taxon>Bacillati</taxon>
        <taxon>Bacillota</taxon>
        <taxon>Bacilli</taxon>
        <taxon>Bacillales</taxon>
        <taxon>Staphylococcaceae</taxon>
        <taxon>Staphylococcus</taxon>
    </lineage>
</organism>
<evidence type="ECO:0000256" key="2">
    <source>
        <dbReference type="ARBA" id="ARBA00010488"/>
    </source>
</evidence>
<dbReference type="InterPro" id="IPR016993">
    <property type="entry name" value="SA2157_glycerophostrnsf"/>
</dbReference>
<dbReference type="PANTHER" id="PTHR37316">
    <property type="entry name" value="TEICHOIC ACID GLYCEROL-PHOSPHATE PRIMASE"/>
    <property type="match status" value="1"/>
</dbReference>
<evidence type="ECO:0000256" key="5">
    <source>
        <dbReference type="ARBA" id="ARBA00022944"/>
    </source>
</evidence>
<dbReference type="RefSeq" id="WP_046467088.1">
    <property type="nucleotide sequence ID" value="NZ_JAUOQO010000001.1"/>
</dbReference>
<dbReference type="GO" id="GO:0019350">
    <property type="term" value="P:teichoic acid biosynthetic process"/>
    <property type="evidence" value="ECO:0007669"/>
    <property type="project" value="UniProtKB-KW"/>
</dbReference>
<comment type="caution">
    <text evidence="7">The sequence shown here is derived from an EMBL/GenBank/DDBJ whole genome shotgun (WGS) entry which is preliminary data.</text>
</comment>
<keyword evidence="8" id="KW-1185">Reference proteome</keyword>
<dbReference type="InterPro" id="IPR007554">
    <property type="entry name" value="Glycerophosphate_synth"/>
</dbReference>
<keyword evidence="6" id="KW-0472">Membrane</keyword>
<evidence type="ECO:0000256" key="1">
    <source>
        <dbReference type="ARBA" id="ARBA00004202"/>
    </source>
</evidence>
<keyword evidence="5" id="KW-0777">Teichoic acid biosynthesis</keyword>
<dbReference type="GO" id="GO:0005886">
    <property type="term" value="C:plasma membrane"/>
    <property type="evidence" value="ECO:0007669"/>
    <property type="project" value="UniProtKB-SubCell"/>
</dbReference>
<evidence type="ECO:0000256" key="3">
    <source>
        <dbReference type="ARBA" id="ARBA00022475"/>
    </source>
</evidence>
<dbReference type="Gene3D" id="3.40.50.12580">
    <property type="match status" value="1"/>
</dbReference>
<dbReference type="Gene3D" id="3.40.50.11820">
    <property type="match status" value="1"/>
</dbReference>
<keyword evidence="4" id="KW-0808">Transferase</keyword>
<dbReference type="InterPro" id="IPR043149">
    <property type="entry name" value="TagF_N"/>
</dbReference>
<dbReference type="Proteomes" id="UP001170310">
    <property type="component" value="Unassembled WGS sequence"/>
</dbReference>
<dbReference type="SUPFAM" id="SSF53756">
    <property type="entry name" value="UDP-Glycosyltransferase/glycogen phosphorylase"/>
    <property type="match status" value="1"/>
</dbReference>
<name>A0AAW7YMQ6_9STAP</name>
<dbReference type="InterPro" id="IPR043148">
    <property type="entry name" value="TagF_C"/>
</dbReference>
<reference evidence="7" key="1">
    <citation type="submission" date="2023-07" db="EMBL/GenBank/DDBJ databases">
        <title>Genome content predicts the carbon catabolic preferences of heterotrophic bacteria.</title>
        <authorList>
            <person name="Gralka M."/>
        </authorList>
    </citation>
    <scope>NUCLEOTIDE SEQUENCE</scope>
    <source>
        <strain evidence="7">E2R20</strain>
    </source>
</reference>
<gene>
    <name evidence="7" type="ORF">Q4528_00075</name>
</gene>
<comment type="similarity">
    <text evidence="2">Belongs to the CDP-glycerol glycerophosphotransferase family.</text>
</comment>
<dbReference type="GeneID" id="72469572"/>